<evidence type="ECO:0000256" key="8">
    <source>
        <dbReference type="SAM" id="MobiDB-lite"/>
    </source>
</evidence>
<keyword evidence="5 7" id="KW-0326">Glycosidase</keyword>
<dbReference type="GO" id="GO:0004553">
    <property type="term" value="F:hydrolase activity, hydrolyzing O-glycosyl compounds"/>
    <property type="evidence" value="ECO:0007669"/>
    <property type="project" value="InterPro"/>
</dbReference>
<reference evidence="10 11" key="1">
    <citation type="submission" date="2024-02" db="EMBL/GenBank/DDBJ databases">
        <title>High-quality chromosome-scale genome assembly of Pensacola bahiagrass (Paspalum notatum Flugge var. saurae).</title>
        <authorList>
            <person name="Vega J.M."/>
            <person name="Podio M."/>
            <person name="Orjuela J."/>
            <person name="Siena L.A."/>
            <person name="Pessino S.C."/>
            <person name="Combes M.C."/>
            <person name="Mariac C."/>
            <person name="Albertini E."/>
            <person name="Pupilli F."/>
            <person name="Ortiz J.P.A."/>
            <person name="Leblanc O."/>
        </authorList>
    </citation>
    <scope>NUCLEOTIDE SEQUENCE [LARGE SCALE GENOMIC DNA]</scope>
    <source>
        <strain evidence="10">R1</strain>
        <tissue evidence="10">Leaf</tissue>
    </source>
</reference>
<accession>A0AAQ3T4D5</accession>
<dbReference type="PROSITE" id="PS01034">
    <property type="entry name" value="GH16_1"/>
    <property type="match status" value="1"/>
</dbReference>
<dbReference type="GO" id="GO:0048046">
    <property type="term" value="C:apoplast"/>
    <property type="evidence" value="ECO:0007669"/>
    <property type="project" value="UniProtKB-SubCell"/>
</dbReference>
<keyword evidence="7" id="KW-0134">Cell wall</keyword>
<organism evidence="10 11">
    <name type="scientific">Paspalum notatum var. saurae</name>
    <dbReference type="NCBI Taxonomy" id="547442"/>
    <lineage>
        <taxon>Eukaryota</taxon>
        <taxon>Viridiplantae</taxon>
        <taxon>Streptophyta</taxon>
        <taxon>Embryophyta</taxon>
        <taxon>Tracheophyta</taxon>
        <taxon>Spermatophyta</taxon>
        <taxon>Magnoliopsida</taxon>
        <taxon>Liliopsida</taxon>
        <taxon>Poales</taxon>
        <taxon>Poaceae</taxon>
        <taxon>PACMAD clade</taxon>
        <taxon>Panicoideae</taxon>
        <taxon>Andropogonodae</taxon>
        <taxon>Paspaleae</taxon>
        <taxon>Paspalinae</taxon>
        <taxon>Paspalum</taxon>
    </lineage>
</organism>
<evidence type="ECO:0000256" key="6">
    <source>
        <dbReference type="PIRSR" id="PIRSR608264-1"/>
    </source>
</evidence>
<dbReference type="GO" id="GO:0042546">
    <property type="term" value="P:cell wall biogenesis"/>
    <property type="evidence" value="ECO:0007669"/>
    <property type="project" value="InterPro"/>
</dbReference>
<dbReference type="GO" id="GO:0071555">
    <property type="term" value="P:cell wall organization"/>
    <property type="evidence" value="ECO:0007669"/>
    <property type="project" value="UniProtKB-KW"/>
</dbReference>
<keyword evidence="7" id="KW-0961">Cell wall biogenesis/degradation</keyword>
<evidence type="ECO:0000313" key="10">
    <source>
        <dbReference type="EMBL" id="WVZ66135.1"/>
    </source>
</evidence>
<comment type="similarity">
    <text evidence="7">Belongs to the glycosyl hydrolase 16 family.</text>
</comment>
<dbReference type="Gene3D" id="2.60.120.200">
    <property type="match status" value="1"/>
</dbReference>
<evidence type="ECO:0000256" key="2">
    <source>
        <dbReference type="ARBA" id="ARBA00022801"/>
    </source>
</evidence>
<dbReference type="CDD" id="cd02176">
    <property type="entry name" value="GH16_XET"/>
    <property type="match status" value="1"/>
</dbReference>
<dbReference type="InterPro" id="IPR008264">
    <property type="entry name" value="Beta_glucanase"/>
</dbReference>
<feature type="domain" description="GH16" evidence="9">
    <location>
        <begin position="79"/>
        <end position="286"/>
    </location>
</feature>
<dbReference type="PROSITE" id="PS51762">
    <property type="entry name" value="GH16_2"/>
    <property type="match status" value="1"/>
</dbReference>
<evidence type="ECO:0000256" key="3">
    <source>
        <dbReference type="ARBA" id="ARBA00023157"/>
    </source>
</evidence>
<keyword evidence="4" id="KW-0325">Glycoprotein</keyword>
<keyword evidence="7" id="KW-0964">Secreted</keyword>
<feature type="compositionally biased region" description="Basic and acidic residues" evidence="8">
    <location>
        <begin position="1"/>
        <end position="19"/>
    </location>
</feature>
<sequence>MAGSREPRRCLQVQRDPRSLHAARQRPSRPSEKNKYYYHHSAWIRAVAGDDEGGVAAASSSSRSRRRGGSVVVLPPRRVRGRGAPATAASFGDNFEITGAEDHVKTSADGQTWYLYLDNKTGVGFQTKQRYLFGWFSMKLKLVGNDSAGVVTAYYMCSDVDAAPQRDELDFEFLGNRTGQPYIIQTNVYHNGVGGREMRHSLWFDPTADFHTYAILWNTKHIVFFVDKVAIRVYPNDASRPGGGDGFFPASKPMYIFSSIWNADDWATRGGLEKTDWARAPFVSSYRDFAADACAWPVSAGGATAAPPACASATADSWWDQPPAWALDAAQRQDNAWVARNLLIYDYCDDRKRFPAPPEECALRDAATTAS</sequence>
<dbReference type="EC" id="2.4.1.207" evidence="7"/>
<comment type="PTM">
    <text evidence="7">Contains at least one intrachain disulfide bond essential for its enzymatic activity.</text>
</comment>
<dbReference type="GO" id="GO:0016762">
    <property type="term" value="F:xyloglucan:xyloglucosyl transferase activity"/>
    <property type="evidence" value="ECO:0007669"/>
    <property type="project" value="UniProtKB-EC"/>
</dbReference>
<dbReference type="InterPro" id="IPR010713">
    <property type="entry name" value="XET_C"/>
</dbReference>
<dbReference type="SUPFAM" id="SSF49899">
    <property type="entry name" value="Concanavalin A-like lectins/glucanases"/>
    <property type="match status" value="1"/>
</dbReference>
<comment type="function">
    <text evidence="7">Catalyzes xyloglucan endohydrolysis (XEH) and/or endotransglycosylation (XET). Cleaves and religates xyloglucan polymers, an essential constituent of the primary cell wall, and thereby participates in cell wall construction of growing tissues.</text>
</comment>
<dbReference type="Proteomes" id="UP001341281">
    <property type="component" value="Chromosome 03"/>
</dbReference>
<name>A0AAQ3T4D5_PASNO</name>
<feature type="active site" description="Nucleophile" evidence="6">
    <location>
        <position position="168"/>
    </location>
</feature>
<feature type="active site" description="Proton donor" evidence="6">
    <location>
        <position position="172"/>
    </location>
</feature>
<evidence type="ECO:0000256" key="5">
    <source>
        <dbReference type="ARBA" id="ARBA00023295"/>
    </source>
</evidence>
<gene>
    <name evidence="10" type="ORF">U9M48_015407</name>
</gene>
<dbReference type="GO" id="GO:0010411">
    <property type="term" value="P:xyloglucan metabolic process"/>
    <property type="evidence" value="ECO:0007669"/>
    <property type="project" value="InterPro"/>
</dbReference>
<keyword evidence="11" id="KW-1185">Reference proteome</keyword>
<evidence type="ECO:0000256" key="7">
    <source>
        <dbReference type="RuleBase" id="RU361120"/>
    </source>
</evidence>
<keyword evidence="3" id="KW-1015">Disulfide bond</keyword>
<dbReference type="EMBL" id="CP144747">
    <property type="protein sequence ID" value="WVZ66135.1"/>
    <property type="molecule type" value="Genomic_DNA"/>
</dbReference>
<dbReference type="PRINTS" id="PR00737">
    <property type="entry name" value="GLHYDRLASE16"/>
</dbReference>
<keyword evidence="1 7" id="KW-0808">Transferase</keyword>
<proteinExistence type="inferred from homology"/>
<evidence type="ECO:0000259" key="9">
    <source>
        <dbReference type="PROSITE" id="PS51762"/>
    </source>
</evidence>
<keyword evidence="2 7" id="KW-0378">Hydrolase</keyword>
<evidence type="ECO:0000313" key="11">
    <source>
        <dbReference type="Proteomes" id="UP001341281"/>
    </source>
</evidence>
<feature type="region of interest" description="Disordered" evidence="8">
    <location>
        <begin position="1"/>
        <end position="33"/>
    </location>
</feature>
<comment type="subcellular location">
    <subcellularLocation>
        <location evidence="7">Secreted</location>
        <location evidence="7">Cell wall</location>
    </subcellularLocation>
    <subcellularLocation>
        <location evidence="7">Secreted</location>
        <location evidence="7">Extracellular space</location>
        <location evidence="7">Apoplast</location>
    </subcellularLocation>
</comment>
<dbReference type="AlphaFoldDB" id="A0AAQ3T4D5"/>
<keyword evidence="7" id="KW-0052">Apoplast</keyword>
<dbReference type="InterPro" id="IPR008263">
    <property type="entry name" value="GH16_AS"/>
</dbReference>
<dbReference type="Pfam" id="PF06955">
    <property type="entry name" value="XET_C"/>
    <property type="match status" value="1"/>
</dbReference>
<dbReference type="InterPro" id="IPR044791">
    <property type="entry name" value="Beta-glucanase/XTH"/>
</dbReference>
<dbReference type="PANTHER" id="PTHR31062">
    <property type="entry name" value="XYLOGLUCAN ENDOTRANSGLUCOSYLASE/HYDROLASE PROTEIN 8-RELATED"/>
    <property type="match status" value="1"/>
</dbReference>
<protein>
    <recommendedName>
        <fullName evidence="7">Xyloglucan endotransglucosylase/hydrolase</fullName>
        <ecNumber evidence="7">2.4.1.207</ecNumber>
    </recommendedName>
</protein>
<dbReference type="InterPro" id="IPR000757">
    <property type="entry name" value="Beta-glucanase-like"/>
</dbReference>
<evidence type="ECO:0000256" key="1">
    <source>
        <dbReference type="ARBA" id="ARBA00022679"/>
    </source>
</evidence>
<dbReference type="Pfam" id="PF00722">
    <property type="entry name" value="Glyco_hydro_16"/>
    <property type="match status" value="1"/>
</dbReference>
<dbReference type="InterPro" id="IPR016455">
    <property type="entry name" value="XTH"/>
</dbReference>
<dbReference type="InterPro" id="IPR013320">
    <property type="entry name" value="ConA-like_dom_sf"/>
</dbReference>
<evidence type="ECO:0000256" key="4">
    <source>
        <dbReference type="ARBA" id="ARBA00023180"/>
    </source>
</evidence>